<name>A0A317E087_9PROT</name>
<gene>
    <name evidence="8" type="ORF">DKG75_10790</name>
</gene>
<evidence type="ECO:0000256" key="6">
    <source>
        <dbReference type="ARBA" id="ARBA00037066"/>
    </source>
</evidence>
<dbReference type="OrthoDB" id="9806726at2"/>
<keyword evidence="2" id="KW-0813">Transport</keyword>
<protein>
    <submittedName>
        <fullName evidence="8">ABC transporter</fullName>
    </submittedName>
</protein>
<evidence type="ECO:0000256" key="1">
    <source>
        <dbReference type="ARBA" id="ARBA00005417"/>
    </source>
</evidence>
<comment type="function">
    <text evidence="6">Part of the ABC transporter complex HmuTUV involved in hemin import. Responsible for energy coupling to the transport system.</text>
</comment>
<dbReference type="SUPFAM" id="SSF52540">
    <property type="entry name" value="P-loop containing nucleoside triphosphate hydrolases"/>
    <property type="match status" value="1"/>
</dbReference>
<dbReference type="PANTHER" id="PTHR42794:SF1">
    <property type="entry name" value="HEMIN IMPORT ATP-BINDING PROTEIN HMUV"/>
    <property type="match status" value="1"/>
</dbReference>
<dbReference type="Proteomes" id="UP000246077">
    <property type="component" value="Unassembled WGS sequence"/>
</dbReference>
<evidence type="ECO:0000313" key="9">
    <source>
        <dbReference type="Proteomes" id="UP000246077"/>
    </source>
</evidence>
<keyword evidence="4" id="KW-0067">ATP-binding</keyword>
<evidence type="ECO:0000256" key="2">
    <source>
        <dbReference type="ARBA" id="ARBA00022448"/>
    </source>
</evidence>
<dbReference type="AlphaFoldDB" id="A0A317E087"/>
<accession>A0A317E087</accession>
<dbReference type="GO" id="GO:0016887">
    <property type="term" value="F:ATP hydrolysis activity"/>
    <property type="evidence" value="ECO:0007669"/>
    <property type="project" value="InterPro"/>
</dbReference>
<comment type="similarity">
    <text evidence="1">Belongs to the ABC transporter superfamily.</text>
</comment>
<dbReference type="SMART" id="SM00382">
    <property type="entry name" value="AAA"/>
    <property type="match status" value="1"/>
</dbReference>
<dbReference type="InterPro" id="IPR003593">
    <property type="entry name" value="AAA+_ATPase"/>
</dbReference>
<keyword evidence="3" id="KW-0547">Nucleotide-binding</keyword>
<keyword evidence="5" id="KW-1278">Translocase</keyword>
<evidence type="ECO:0000256" key="3">
    <source>
        <dbReference type="ARBA" id="ARBA00022741"/>
    </source>
</evidence>
<dbReference type="RefSeq" id="WP_109921131.1">
    <property type="nucleotide sequence ID" value="NZ_QGLF01000003.1"/>
</dbReference>
<comment type="caution">
    <text evidence="8">The sequence shown here is derived from an EMBL/GenBank/DDBJ whole genome shotgun (WGS) entry which is preliminary data.</text>
</comment>
<dbReference type="EMBL" id="QGLF01000003">
    <property type="protein sequence ID" value="PWR20487.1"/>
    <property type="molecule type" value="Genomic_DNA"/>
</dbReference>
<sequence>MALIALDGLAFGHGGRAVGTGIALSLAAGEVLCLLGPNGSGKTSLLKTVLGLLPPLAGRVLIGGEDARGWPPARRARALAHVPQSAPDGFAFSVLDMVLMGRTARLGPFGHPGTHDRALAARALERLGIAALAGRAFTGLSGGERQLVLIARALAQEADAILLDEPTASLDFANQERVLAVIAGLKHDGLAVVFTTHHPDHAFAVADRAALLRDGRLIGQGPVGDVLSEAALGELYGTPVRVVEVAGRRLCLAAQSTAIITSEALTTP</sequence>
<dbReference type="CDD" id="cd03214">
    <property type="entry name" value="ABC_Iron-Siderophores_B12_Hemin"/>
    <property type="match status" value="1"/>
</dbReference>
<dbReference type="Gene3D" id="3.40.50.300">
    <property type="entry name" value="P-loop containing nucleotide triphosphate hydrolases"/>
    <property type="match status" value="1"/>
</dbReference>
<dbReference type="InterPro" id="IPR017871">
    <property type="entry name" value="ABC_transporter-like_CS"/>
</dbReference>
<evidence type="ECO:0000256" key="5">
    <source>
        <dbReference type="ARBA" id="ARBA00022967"/>
    </source>
</evidence>
<organism evidence="8 9">
    <name type="scientific">Zavarzinia compransoris</name>
    <dbReference type="NCBI Taxonomy" id="1264899"/>
    <lineage>
        <taxon>Bacteria</taxon>
        <taxon>Pseudomonadati</taxon>
        <taxon>Pseudomonadota</taxon>
        <taxon>Alphaproteobacteria</taxon>
        <taxon>Rhodospirillales</taxon>
        <taxon>Zavarziniaceae</taxon>
        <taxon>Zavarzinia</taxon>
    </lineage>
</organism>
<feature type="domain" description="ABC transporter" evidence="7">
    <location>
        <begin position="4"/>
        <end position="239"/>
    </location>
</feature>
<dbReference type="Pfam" id="PF00005">
    <property type="entry name" value="ABC_tran"/>
    <property type="match status" value="1"/>
</dbReference>
<evidence type="ECO:0000259" key="7">
    <source>
        <dbReference type="PROSITE" id="PS50893"/>
    </source>
</evidence>
<dbReference type="PANTHER" id="PTHR42794">
    <property type="entry name" value="HEMIN IMPORT ATP-BINDING PROTEIN HMUV"/>
    <property type="match status" value="1"/>
</dbReference>
<keyword evidence="9" id="KW-1185">Reference proteome</keyword>
<evidence type="ECO:0000313" key="8">
    <source>
        <dbReference type="EMBL" id="PWR20487.1"/>
    </source>
</evidence>
<dbReference type="PROSITE" id="PS50893">
    <property type="entry name" value="ABC_TRANSPORTER_2"/>
    <property type="match status" value="1"/>
</dbReference>
<dbReference type="PROSITE" id="PS00211">
    <property type="entry name" value="ABC_TRANSPORTER_1"/>
    <property type="match status" value="1"/>
</dbReference>
<dbReference type="InterPro" id="IPR027417">
    <property type="entry name" value="P-loop_NTPase"/>
</dbReference>
<dbReference type="InterPro" id="IPR003439">
    <property type="entry name" value="ABC_transporter-like_ATP-bd"/>
</dbReference>
<proteinExistence type="inferred from homology"/>
<reference evidence="9" key="1">
    <citation type="submission" date="2018-05" db="EMBL/GenBank/DDBJ databases">
        <title>Zavarzinia sp. HR-AS.</title>
        <authorList>
            <person name="Lee Y."/>
            <person name="Jeon C.O."/>
        </authorList>
    </citation>
    <scope>NUCLEOTIDE SEQUENCE [LARGE SCALE GENOMIC DNA]</scope>
    <source>
        <strain evidence="9">DSM 1231</strain>
    </source>
</reference>
<evidence type="ECO:0000256" key="4">
    <source>
        <dbReference type="ARBA" id="ARBA00022840"/>
    </source>
</evidence>
<dbReference type="FunFam" id="3.40.50.300:FF:000134">
    <property type="entry name" value="Iron-enterobactin ABC transporter ATP-binding protein"/>
    <property type="match status" value="1"/>
</dbReference>
<dbReference type="GO" id="GO:0005524">
    <property type="term" value="F:ATP binding"/>
    <property type="evidence" value="ECO:0007669"/>
    <property type="project" value="UniProtKB-KW"/>
</dbReference>